<gene>
    <name evidence="1" type="ORF">GWO68_16610</name>
</gene>
<reference evidence="1 2" key="1">
    <citation type="submission" date="2020-01" db="EMBL/GenBank/DDBJ databases">
        <authorList>
            <person name="Kim M.K."/>
        </authorList>
    </citation>
    <scope>NUCLEOTIDE SEQUENCE [LARGE SCALE GENOMIC DNA]</scope>
    <source>
        <strain evidence="1 2">BT213</strain>
    </source>
</reference>
<name>A0A6B2H5X1_9BACT</name>
<dbReference type="Proteomes" id="UP000478546">
    <property type="component" value="Unassembled WGS sequence"/>
</dbReference>
<comment type="caution">
    <text evidence="1">The sequence shown here is derived from an EMBL/GenBank/DDBJ whole genome shotgun (WGS) entry which is preliminary data.</text>
</comment>
<dbReference type="EMBL" id="JAAEAA010000029">
    <property type="protein sequence ID" value="NDK57548.1"/>
    <property type="molecule type" value="Genomic_DNA"/>
</dbReference>
<sequence>MQGRPIVIPDGEITAELQTISFQVNASSFKDGLLKVTIGLGGNDADVVDLYFDESLDCGIITPLPVELTRFEGKATESGIALEWATVSELNNSHFEIERSTDGERYTSIARQQGHGTTSTPATYNYTDKLPKNGTNYYRLKQVDYDNTYSYTKTLAIKWQAGDAIQLAMVPNPCRNGDCKIALTNAADRKTLLQLKDMAGRVIYSKTVTSDSHLFELPLNELGKYKGLYFLSATTDGQVIHQRILLE</sequence>
<dbReference type="NCBIfam" id="TIGR04183">
    <property type="entry name" value="Por_Secre_tail"/>
    <property type="match status" value="1"/>
</dbReference>
<accession>A0A6B2H5X1</accession>
<evidence type="ECO:0000313" key="1">
    <source>
        <dbReference type="EMBL" id="NDK57548.1"/>
    </source>
</evidence>
<dbReference type="AlphaFoldDB" id="A0A6B2H5X1"/>
<proteinExistence type="predicted"/>
<organism evidence="1 2">
    <name type="scientific">Pontibacter fetidus</name>
    <dbReference type="NCBI Taxonomy" id="2700082"/>
    <lineage>
        <taxon>Bacteria</taxon>
        <taxon>Pseudomonadati</taxon>
        <taxon>Bacteroidota</taxon>
        <taxon>Cytophagia</taxon>
        <taxon>Cytophagales</taxon>
        <taxon>Hymenobacteraceae</taxon>
        <taxon>Pontibacter</taxon>
    </lineage>
</organism>
<keyword evidence="2" id="KW-1185">Reference proteome</keyword>
<evidence type="ECO:0000313" key="2">
    <source>
        <dbReference type="Proteomes" id="UP000478546"/>
    </source>
</evidence>
<dbReference type="InterPro" id="IPR026444">
    <property type="entry name" value="Secre_tail"/>
</dbReference>
<dbReference type="InterPro" id="IPR013783">
    <property type="entry name" value="Ig-like_fold"/>
</dbReference>
<dbReference type="Gene3D" id="2.60.40.10">
    <property type="entry name" value="Immunoglobulins"/>
    <property type="match status" value="1"/>
</dbReference>
<protein>
    <submittedName>
        <fullName evidence="1">T9SS type A sorting domain-containing protein</fullName>
    </submittedName>
</protein>